<accession>A0A094QK60</accession>
<evidence type="ECO:0000256" key="8">
    <source>
        <dbReference type="ARBA" id="ARBA00023209"/>
    </source>
</evidence>
<dbReference type="Pfam" id="PF13685">
    <property type="entry name" value="Fe-ADH_2"/>
    <property type="match status" value="1"/>
</dbReference>
<dbReference type="Gene3D" id="3.40.50.1970">
    <property type="match status" value="1"/>
</dbReference>
<dbReference type="PANTHER" id="PTHR43616:SF5">
    <property type="entry name" value="GLYCEROL DEHYDROGENASE 1"/>
    <property type="match status" value="1"/>
</dbReference>
<name>A0A094QK60_9ZZZZ</name>
<evidence type="ECO:0000256" key="4">
    <source>
        <dbReference type="ARBA" id="ARBA00022857"/>
    </source>
</evidence>
<protein>
    <submittedName>
        <fullName evidence="10">Glycerol 1-phosphate dehydrogenase</fullName>
    </submittedName>
</protein>
<evidence type="ECO:0000256" key="1">
    <source>
        <dbReference type="ARBA" id="ARBA00022490"/>
    </source>
</evidence>
<proteinExistence type="predicted"/>
<evidence type="ECO:0000256" key="2">
    <source>
        <dbReference type="ARBA" id="ARBA00022516"/>
    </source>
</evidence>
<keyword evidence="3" id="KW-0479">Metal-binding</keyword>
<dbReference type="PANTHER" id="PTHR43616">
    <property type="entry name" value="GLYCEROL DEHYDROGENASE"/>
    <property type="match status" value="1"/>
</dbReference>
<reference evidence="10" key="1">
    <citation type="submission" date="2014-06" db="EMBL/GenBank/DDBJ databases">
        <title>Key roles for freshwater Actinobacteria revealed by deep metagenomic sequencing.</title>
        <authorList>
            <person name="Ghai R."/>
            <person name="Mizuno C.M."/>
            <person name="Picazo A."/>
            <person name="Camacho A."/>
            <person name="Rodriguez-Valera F."/>
        </authorList>
    </citation>
    <scope>NUCLEOTIDE SEQUENCE</scope>
</reference>
<organism evidence="10">
    <name type="scientific">freshwater metagenome</name>
    <dbReference type="NCBI Taxonomy" id="449393"/>
    <lineage>
        <taxon>unclassified sequences</taxon>
        <taxon>metagenomes</taxon>
        <taxon>ecological metagenomes</taxon>
    </lineage>
</organism>
<dbReference type="AlphaFoldDB" id="A0A094QK60"/>
<keyword evidence="4" id="KW-0521">NADP</keyword>
<dbReference type="Gene3D" id="1.20.1090.10">
    <property type="entry name" value="Dehydroquinate synthase-like - alpha domain"/>
    <property type="match status" value="1"/>
</dbReference>
<dbReference type="SUPFAM" id="SSF56796">
    <property type="entry name" value="Dehydroquinate synthase-like"/>
    <property type="match status" value="1"/>
</dbReference>
<gene>
    <name evidence="10" type="ORF">GM51_16295</name>
</gene>
<evidence type="ECO:0000256" key="7">
    <source>
        <dbReference type="ARBA" id="ARBA00023098"/>
    </source>
</evidence>
<evidence type="ECO:0000256" key="3">
    <source>
        <dbReference type="ARBA" id="ARBA00022723"/>
    </source>
</evidence>
<sequence length="356" mass="38303">MSLLKRMVEAPLYIDIRKGALDDLAEVLADQRVSKKGHIAVVMTEGGQTKFKERLKKSAPNADFYISPGNSLTDAKNLAHELKPKKYDAIVGVGGGRVIDVCKYAASLLEIPMISVATNLAHDGVASPVSILENNGGRGSFGVNAPLAVVIDLDAIKLAPDRFIKAGIGDVLSNISAVKDWELAVKENNEKMDGLAASMARISAEALLGRPDSIGSDDFLIALSEALVLSGIAMGIAGTSRPCSGACHEISHAIDLVFPNRTQPHGEQVGVGALFATFLRNDEEKFKELAFALAQHNLPLSHHSLGFNDDEFTEVVKSAPSTRPDRFTILEHLNLSENRIKEKIKEYNDAISSLKI</sequence>
<dbReference type="PIRSF" id="PIRSF000112">
    <property type="entry name" value="Glycerol_dehydrogenase"/>
    <property type="match status" value="1"/>
</dbReference>
<evidence type="ECO:0000256" key="6">
    <source>
        <dbReference type="ARBA" id="ARBA00023027"/>
    </source>
</evidence>
<evidence type="ECO:0000313" key="10">
    <source>
        <dbReference type="EMBL" id="KGA14831.1"/>
    </source>
</evidence>
<dbReference type="InterPro" id="IPR032837">
    <property type="entry name" value="G1PDH"/>
</dbReference>
<comment type="caution">
    <text evidence="10">The sequence shown here is derived from an EMBL/GenBank/DDBJ whole genome shotgun (WGS) entry which is preliminary data.</text>
</comment>
<dbReference type="GO" id="GO:0046872">
    <property type="term" value="F:metal ion binding"/>
    <property type="evidence" value="ECO:0007669"/>
    <property type="project" value="UniProtKB-KW"/>
</dbReference>
<dbReference type="InterPro" id="IPR016205">
    <property type="entry name" value="Glycerol_DH"/>
</dbReference>
<evidence type="ECO:0000256" key="5">
    <source>
        <dbReference type="ARBA" id="ARBA00023002"/>
    </source>
</evidence>
<keyword evidence="7" id="KW-0443">Lipid metabolism</keyword>
<keyword evidence="5" id="KW-0560">Oxidoreductase</keyword>
<keyword evidence="8" id="KW-0594">Phospholipid biosynthesis</keyword>
<keyword evidence="2" id="KW-0444">Lipid biosynthesis</keyword>
<evidence type="ECO:0000256" key="9">
    <source>
        <dbReference type="ARBA" id="ARBA00023264"/>
    </source>
</evidence>
<dbReference type="GO" id="GO:0008654">
    <property type="term" value="P:phospholipid biosynthetic process"/>
    <property type="evidence" value="ECO:0007669"/>
    <property type="project" value="UniProtKB-KW"/>
</dbReference>
<dbReference type="GO" id="GO:0016614">
    <property type="term" value="F:oxidoreductase activity, acting on CH-OH group of donors"/>
    <property type="evidence" value="ECO:0007669"/>
    <property type="project" value="InterPro"/>
</dbReference>
<keyword evidence="9" id="KW-1208">Phospholipid metabolism</keyword>
<dbReference type="CDD" id="cd08174">
    <property type="entry name" value="G1PDH-like"/>
    <property type="match status" value="1"/>
</dbReference>
<dbReference type="EMBL" id="JNSL01000134">
    <property type="protein sequence ID" value="KGA14831.1"/>
    <property type="molecule type" value="Genomic_DNA"/>
</dbReference>
<keyword evidence="6" id="KW-0520">NAD</keyword>
<keyword evidence="1" id="KW-0963">Cytoplasm</keyword>